<feature type="transmembrane region" description="Helical" evidence="7">
    <location>
        <begin position="43"/>
        <end position="71"/>
    </location>
</feature>
<evidence type="ECO:0000256" key="4">
    <source>
        <dbReference type="ARBA" id="ARBA00022989"/>
    </source>
</evidence>
<evidence type="ECO:0000256" key="6">
    <source>
        <dbReference type="SAM" id="MobiDB-lite"/>
    </source>
</evidence>
<feature type="transmembrane region" description="Helical" evidence="7">
    <location>
        <begin position="83"/>
        <end position="105"/>
    </location>
</feature>
<keyword evidence="2" id="KW-0813">Transport</keyword>
<evidence type="ECO:0000256" key="5">
    <source>
        <dbReference type="ARBA" id="ARBA00023136"/>
    </source>
</evidence>
<proteinExistence type="predicted"/>
<dbReference type="PANTHER" id="PTHR23506:SF26">
    <property type="entry name" value="MFS-TYPE TRANSPORTER SLC18B1"/>
    <property type="match status" value="1"/>
</dbReference>
<dbReference type="VEuPathDB" id="FungiDB:AeMF1_006340"/>
<name>A0A6G0WX07_9STRA</name>
<keyword evidence="10" id="KW-1185">Reference proteome</keyword>
<evidence type="ECO:0000259" key="8">
    <source>
        <dbReference type="PROSITE" id="PS50850"/>
    </source>
</evidence>
<dbReference type="GO" id="GO:0016020">
    <property type="term" value="C:membrane"/>
    <property type="evidence" value="ECO:0007669"/>
    <property type="project" value="UniProtKB-SubCell"/>
</dbReference>
<feature type="transmembrane region" description="Helical" evidence="7">
    <location>
        <begin position="429"/>
        <end position="451"/>
    </location>
</feature>
<evidence type="ECO:0000256" key="2">
    <source>
        <dbReference type="ARBA" id="ARBA00022448"/>
    </source>
</evidence>
<comment type="caution">
    <text evidence="9">The sequence shown here is derived from an EMBL/GenBank/DDBJ whole genome shotgun (WGS) entry which is preliminary data.</text>
</comment>
<keyword evidence="4 7" id="KW-1133">Transmembrane helix</keyword>
<dbReference type="SUPFAM" id="SSF103473">
    <property type="entry name" value="MFS general substrate transporter"/>
    <property type="match status" value="1"/>
</dbReference>
<feature type="transmembrane region" description="Helical" evidence="7">
    <location>
        <begin position="394"/>
        <end position="417"/>
    </location>
</feature>
<evidence type="ECO:0000256" key="7">
    <source>
        <dbReference type="SAM" id="Phobius"/>
    </source>
</evidence>
<dbReference type="InterPro" id="IPR036259">
    <property type="entry name" value="MFS_trans_sf"/>
</dbReference>
<evidence type="ECO:0000313" key="10">
    <source>
        <dbReference type="Proteomes" id="UP000481153"/>
    </source>
</evidence>
<feature type="region of interest" description="Disordered" evidence="6">
    <location>
        <begin position="519"/>
        <end position="542"/>
    </location>
</feature>
<feature type="transmembrane region" description="Helical" evidence="7">
    <location>
        <begin position="320"/>
        <end position="345"/>
    </location>
</feature>
<keyword evidence="3 7" id="KW-0812">Transmembrane</keyword>
<dbReference type="GO" id="GO:0022857">
    <property type="term" value="F:transmembrane transporter activity"/>
    <property type="evidence" value="ECO:0007669"/>
    <property type="project" value="InterPro"/>
</dbReference>
<evidence type="ECO:0000256" key="1">
    <source>
        <dbReference type="ARBA" id="ARBA00004141"/>
    </source>
</evidence>
<evidence type="ECO:0000256" key="3">
    <source>
        <dbReference type="ARBA" id="ARBA00022692"/>
    </source>
</evidence>
<dbReference type="Gene3D" id="1.20.1250.20">
    <property type="entry name" value="MFS general substrate transporter like domains"/>
    <property type="match status" value="2"/>
</dbReference>
<organism evidence="9 10">
    <name type="scientific">Aphanomyces euteiches</name>
    <dbReference type="NCBI Taxonomy" id="100861"/>
    <lineage>
        <taxon>Eukaryota</taxon>
        <taxon>Sar</taxon>
        <taxon>Stramenopiles</taxon>
        <taxon>Oomycota</taxon>
        <taxon>Saprolegniomycetes</taxon>
        <taxon>Saprolegniales</taxon>
        <taxon>Verrucalvaceae</taxon>
        <taxon>Aphanomyces</taxon>
    </lineage>
</organism>
<feature type="transmembrane region" description="Helical" evidence="7">
    <location>
        <begin position="112"/>
        <end position="131"/>
    </location>
</feature>
<accession>A0A6G0WX07</accession>
<feature type="transmembrane region" description="Helical" evidence="7">
    <location>
        <begin position="288"/>
        <end position="308"/>
    </location>
</feature>
<keyword evidence="5 7" id="KW-0472">Membrane</keyword>
<feature type="transmembrane region" description="Helical" evidence="7">
    <location>
        <begin position="176"/>
        <end position="200"/>
    </location>
</feature>
<dbReference type="Proteomes" id="UP000481153">
    <property type="component" value="Unassembled WGS sequence"/>
</dbReference>
<sequence length="542" mass="57350">MAPERRPSSEYGRCAACEDAAKHDHLMEISQPWNPLRRPSWQAAVVTSVAGLVLFLANQLTTLLVGFYPIYAQQTLRATNFHISALFSIYPLCIMIGCPMGSFLTTRLGRQAILCLGLFISGIATIAFAYVENINVLVGIRAIQGIGAGLSIVGSMSMIADQLAMNVGRAISISELVVAVAYITAPAIGSLLFACGGIALPFLVSGLAQLGCLMILPSLFMEYGLPDGLAFSVDRPGAEPTTPLHFGDVLTPVAVVCLVVTAATMGGFGLIDPTLGSHLEHSLGAQHTAIGIGFSLSALVYYAGDYFFSYITMKCGCKPTILAGLAGLSLSFLLLGIPSIVLAPSHNDGSYALWSVDGVALILMGCGAALAIAPGVPLSLASHDGTKIKEARPLMIGLFGCAVYLGQAVGPWLAWSLAHVVPEAHSSPLPWVFTVYGIVLVCVWLYVLLLLPSGEDIQAKTYRKSFSLQRQVSEYGHFVVMDDDDEDMDDGAFWDDNNGALGLVGYGSMMDSRQDSSEAKGFVCQPPAKTGGDWRCGPPPST</sequence>
<protein>
    <recommendedName>
        <fullName evidence="8">Major facilitator superfamily (MFS) profile domain-containing protein</fullName>
    </recommendedName>
</protein>
<feature type="transmembrane region" description="Helical" evidence="7">
    <location>
        <begin position="246"/>
        <end position="268"/>
    </location>
</feature>
<gene>
    <name evidence="9" type="ORF">Ae201684_010681</name>
</gene>
<comment type="subcellular location">
    <subcellularLocation>
        <location evidence="1">Membrane</location>
        <topology evidence="1">Multi-pass membrane protein</topology>
    </subcellularLocation>
</comment>
<dbReference type="PROSITE" id="PS50850">
    <property type="entry name" value="MFS"/>
    <property type="match status" value="1"/>
</dbReference>
<evidence type="ECO:0000313" key="9">
    <source>
        <dbReference type="EMBL" id="KAF0732028.1"/>
    </source>
</evidence>
<dbReference type="EMBL" id="VJMJ01000137">
    <property type="protein sequence ID" value="KAF0732028.1"/>
    <property type="molecule type" value="Genomic_DNA"/>
</dbReference>
<feature type="transmembrane region" description="Helical" evidence="7">
    <location>
        <begin position="206"/>
        <end position="225"/>
    </location>
</feature>
<dbReference type="AlphaFoldDB" id="A0A6G0WX07"/>
<reference evidence="9 10" key="1">
    <citation type="submission" date="2019-07" db="EMBL/GenBank/DDBJ databases">
        <title>Genomics analysis of Aphanomyces spp. identifies a new class of oomycete effector associated with host adaptation.</title>
        <authorList>
            <person name="Gaulin E."/>
        </authorList>
    </citation>
    <scope>NUCLEOTIDE SEQUENCE [LARGE SCALE GENOMIC DNA]</scope>
    <source>
        <strain evidence="9 10">ATCC 201684</strain>
    </source>
</reference>
<dbReference type="InterPro" id="IPR020846">
    <property type="entry name" value="MFS_dom"/>
</dbReference>
<dbReference type="Pfam" id="PF07690">
    <property type="entry name" value="MFS_1"/>
    <property type="match status" value="2"/>
</dbReference>
<dbReference type="InterPro" id="IPR011701">
    <property type="entry name" value="MFS"/>
</dbReference>
<dbReference type="PANTHER" id="PTHR23506">
    <property type="entry name" value="GH10249P"/>
    <property type="match status" value="1"/>
</dbReference>
<dbReference type="InterPro" id="IPR050930">
    <property type="entry name" value="MFS_Vesicular_Transporter"/>
</dbReference>
<feature type="transmembrane region" description="Helical" evidence="7">
    <location>
        <begin position="351"/>
        <end position="373"/>
    </location>
</feature>
<feature type="domain" description="Major facilitator superfamily (MFS) profile" evidence="8">
    <location>
        <begin position="46"/>
        <end position="455"/>
    </location>
</feature>
<feature type="transmembrane region" description="Helical" evidence="7">
    <location>
        <begin position="143"/>
        <end position="164"/>
    </location>
</feature>